<reference evidence="2 3" key="2">
    <citation type="submission" date="2011-11" db="EMBL/GenBank/DDBJ databases">
        <authorList>
            <consortium name="US DOE Joint Genome Institute"/>
            <person name="Lucas S."/>
            <person name="Han J."/>
            <person name="Lapidus A."/>
            <person name="Cheng J.-F."/>
            <person name="Goodwin L."/>
            <person name="Pitluck S."/>
            <person name="Peters L."/>
            <person name="Ovchinnikova G."/>
            <person name="Zhang X."/>
            <person name="Detter J.C."/>
            <person name="Han C."/>
            <person name="Tapia R."/>
            <person name="Land M."/>
            <person name="Hauser L."/>
            <person name="Kyrpides N."/>
            <person name="Ivanova N."/>
            <person name="Pagani I."/>
            <person name="Vogl K."/>
            <person name="Liu Z."/>
            <person name="Overmann J."/>
            <person name="Frigaard N.-U."/>
            <person name="Bryant D."/>
            <person name="Woyke T."/>
        </authorList>
    </citation>
    <scope>NUCLEOTIDE SEQUENCE [LARGE SCALE GENOMIC DNA]</scope>
    <source>
        <strain evidence="2 3">970</strain>
    </source>
</reference>
<organism evidence="2 3">
    <name type="scientific">Thiorhodovibrio frisius</name>
    <dbReference type="NCBI Taxonomy" id="631362"/>
    <lineage>
        <taxon>Bacteria</taxon>
        <taxon>Pseudomonadati</taxon>
        <taxon>Pseudomonadota</taxon>
        <taxon>Gammaproteobacteria</taxon>
        <taxon>Chromatiales</taxon>
        <taxon>Chromatiaceae</taxon>
        <taxon>Thiorhodovibrio</taxon>
    </lineage>
</organism>
<dbReference type="Proteomes" id="UP000002964">
    <property type="component" value="Unassembled WGS sequence"/>
</dbReference>
<feature type="transmembrane region" description="Helical" evidence="1">
    <location>
        <begin position="12"/>
        <end position="29"/>
    </location>
</feature>
<dbReference type="AlphaFoldDB" id="H8Z4L2"/>
<accession>H8Z4L2</accession>
<feature type="transmembrane region" description="Helical" evidence="1">
    <location>
        <begin position="61"/>
        <end position="79"/>
    </location>
</feature>
<dbReference type="RefSeq" id="WP_009150672.1">
    <property type="nucleotide sequence ID" value="NZ_CP121471.1"/>
</dbReference>
<name>H8Z4L2_9GAMM</name>
<dbReference type="HOGENOM" id="CLU_080080_2_0_6"/>
<evidence type="ECO:0008006" key="4">
    <source>
        <dbReference type="Google" id="ProtNLM"/>
    </source>
</evidence>
<sequence>MIIDYIDVLRDLAINFVFIVIYAFLIYYRRHHDRQMAITLVMFNMFLFTIIITMTTTEFNMASGFALFAMLSIISLRSVNISKIEVAYLFGAITLGLINGISLGDYLVLAIVNSIVILAAWVVDSPWLLKPSISIDMTLDNISIIELKDQKLIRSKIYDIYNLPVLGYTVIKYNCKKQTVQLTAELRL</sequence>
<dbReference type="OrthoDB" id="3827267at2"/>
<reference evidence="3" key="1">
    <citation type="submission" date="2011-06" db="EMBL/GenBank/DDBJ databases">
        <authorList>
            <consortium name="US DOE Joint Genome Institute (JGI-PGF)"/>
            <person name="Lucas S."/>
            <person name="Han J."/>
            <person name="Lapidus A."/>
            <person name="Cheng J.-F."/>
            <person name="Goodwin L."/>
            <person name="Pitluck S."/>
            <person name="Peters L."/>
            <person name="Land M.L."/>
            <person name="Hauser L."/>
            <person name="Vogl K."/>
            <person name="Liu Z."/>
            <person name="Overmann J."/>
            <person name="Frigaard N.-U."/>
            <person name="Bryant D.A."/>
            <person name="Woyke T.J."/>
        </authorList>
    </citation>
    <scope>NUCLEOTIDE SEQUENCE [LARGE SCALE GENOMIC DNA]</scope>
    <source>
        <strain evidence="3">970</strain>
    </source>
</reference>
<keyword evidence="1" id="KW-1133">Transmembrane helix</keyword>
<dbReference type="eggNOG" id="ENOG50308PC">
    <property type="taxonomic scope" value="Bacteria"/>
</dbReference>
<keyword evidence="3" id="KW-1185">Reference proteome</keyword>
<feature type="transmembrane region" description="Helical" evidence="1">
    <location>
        <begin position="36"/>
        <end position="55"/>
    </location>
</feature>
<evidence type="ECO:0000313" key="2">
    <source>
        <dbReference type="EMBL" id="EIC20269.1"/>
    </source>
</evidence>
<evidence type="ECO:0000256" key="1">
    <source>
        <dbReference type="SAM" id="Phobius"/>
    </source>
</evidence>
<dbReference type="STRING" id="631362.Thi970DRAFT_03893"/>
<proteinExistence type="predicted"/>
<dbReference type="EMBL" id="JH603170">
    <property type="protein sequence ID" value="EIC20269.1"/>
    <property type="molecule type" value="Genomic_DNA"/>
</dbReference>
<keyword evidence="1" id="KW-0472">Membrane</keyword>
<evidence type="ECO:0000313" key="3">
    <source>
        <dbReference type="Proteomes" id="UP000002964"/>
    </source>
</evidence>
<dbReference type="Pfam" id="PF16316">
    <property type="entry name" value="DUF4956"/>
    <property type="match status" value="1"/>
</dbReference>
<feature type="transmembrane region" description="Helical" evidence="1">
    <location>
        <begin position="86"/>
        <end position="104"/>
    </location>
</feature>
<gene>
    <name evidence="2" type="ORF">Thi970DRAFT_03893</name>
</gene>
<keyword evidence="1" id="KW-0812">Transmembrane</keyword>
<dbReference type="InterPro" id="IPR032531">
    <property type="entry name" value="DUF4956"/>
</dbReference>
<protein>
    <recommendedName>
        <fullName evidence="4">DUF4956 domain-containing protein</fullName>
    </recommendedName>
</protein>
<feature type="transmembrane region" description="Helical" evidence="1">
    <location>
        <begin position="110"/>
        <end position="129"/>
    </location>
</feature>